<dbReference type="Proteomes" id="UP000294543">
    <property type="component" value="Unassembled WGS sequence"/>
</dbReference>
<dbReference type="Pfam" id="PF14278">
    <property type="entry name" value="TetR_C_8"/>
    <property type="match status" value="1"/>
</dbReference>
<dbReference type="GO" id="GO:0000976">
    <property type="term" value="F:transcription cis-regulatory region binding"/>
    <property type="evidence" value="ECO:0007669"/>
    <property type="project" value="TreeGrafter"/>
</dbReference>
<dbReference type="PANTHER" id="PTHR30055:SF226">
    <property type="entry name" value="HTH-TYPE TRANSCRIPTIONAL REGULATOR PKSA"/>
    <property type="match status" value="1"/>
</dbReference>
<evidence type="ECO:0000256" key="1">
    <source>
        <dbReference type="ARBA" id="ARBA00023125"/>
    </source>
</evidence>
<protein>
    <submittedName>
        <fullName evidence="4">TetR/AcrR family transcriptional regulator</fullName>
    </submittedName>
</protein>
<organism evidence="4 5">
    <name type="scientific">Nonomuraea diastatica</name>
    <dbReference type="NCBI Taxonomy" id="1848329"/>
    <lineage>
        <taxon>Bacteria</taxon>
        <taxon>Bacillati</taxon>
        <taxon>Actinomycetota</taxon>
        <taxon>Actinomycetes</taxon>
        <taxon>Streptosporangiales</taxon>
        <taxon>Streptosporangiaceae</taxon>
        <taxon>Nonomuraea</taxon>
    </lineage>
</organism>
<gene>
    <name evidence="4" type="ORF">E1294_37080</name>
</gene>
<comment type="caution">
    <text evidence="4">The sequence shown here is derived from an EMBL/GenBank/DDBJ whole genome shotgun (WGS) entry which is preliminary data.</text>
</comment>
<dbReference type="EMBL" id="SMKP01000144">
    <property type="protein sequence ID" value="TDD14592.1"/>
    <property type="molecule type" value="Genomic_DNA"/>
</dbReference>
<dbReference type="AlphaFoldDB" id="A0A4R4W7G1"/>
<feature type="DNA-binding region" description="H-T-H motif" evidence="2">
    <location>
        <begin position="56"/>
        <end position="75"/>
    </location>
</feature>
<reference evidence="4 5" key="1">
    <citation type="submission" date="2019-03" db="EMBL/GenBank/DDBJ databases">
        <title>Draft genome sequences of novel Actinobacteria.</title>
        <authorList>
            <person name="Sahin N."/>
            <person name="Ay H."/>
            <person name="Saygin H."/>
        </authorList>
    </citation>
    <scope>NUCLEOTIDE SEQUENCE [LARGE SCALE GENOMIC DNA]</scope>
    <source>
        <strain evidence="4 5">KC712</strain>
    </source>
</reference>
<dbReference type="InterPro" id="IPR050109">
    <property type="entry name" value="HTH-type_TetR-like_transc_reg"/>
</dbReference>
<sequence>MALNQQKRPTGAYATARTKCRRDRSRPETCEWSGPGHICAPALVQLAGERGYDAITVGDIAGLAMVNRATFYRHYEDKEDLAVDVLAEAIEEVGKFTPVRPGWAGGDELAELASRIAGAERLFQHFAEHHRMYQPLLGYPRNRRFMIRARELLSGGIAERIDTAEPDPDQARMPMTLIPVFATELFLGMVAWWLDRSLPYPPRQMADWSIRFLFYGYFGALGLDHLLPDDTAT</sequence>
<dbReference type="InterPro" id="IPR009057">
    <property type="entry name" value="Homeodomain-like_sf"/>
</dbReference>
<evidence type="ECO:0000313" key="5">
    <source>
        <dbReference type="Proteomes" id="UP000294543"/>
    </source>
</evidence>
<dbReference type="PANTHER" id="PTHR30055">
    <property type="entry name" value="HTH-TYPE TRANSCRIPTIONAL REGULATOR RUTR"/>
    <property type="match status" value="1"/>
</dbReference>
<name>A0A4R4W7G1_9ACTN</name>
<dbReference type="PROSITE" id="PS50977">
    <property type="entry name" value="HTH_TETR_2"/>
    <property type="match status" value="1"/>
</dbReference>
<keyword evidence="5" id="KW-1185">Reference proteome</keyword>
<dbReference type="Pfam" id="PF00440">
    <property type="entry name" value="TetR_N"/>
    <property type="match status" value="1"/>
</dbReference>
<feature type="domain" description="HTH tetR-type" evidence="3">
    <location>
        <begin position="33"/>
        <end position="93"/>
    </location>
</feature>
<keyword evidence="1 2" id="KW-0238">DNA-binding</keyword>
<proteinExistence type="predicted"/>
<dbReference type="OrthoDB" id="3193022at2"/>
<evidence type="ECO:0000259" key="3">
    <source>
        <dbReference type="PROSITE" id="PS50977"/>
    </source>
</evidence>
<accession>A0A4R4W7G1</accession>
<dbReference type="GO" id="GO:0003700">
    <property type="term" value="F:DNA-binding transcription factor activity"/>
    <property type="evidence" value="ECO:0007669"/>
    <property type="project" value="TreeGrafter"/>
</dbReference>
<dbReference type="InterPro" id="IPR039532">
    <property type="entry name" value="TetR_C_Firmicutes"/>
</dbReference>
<dbReference type="Gene3D" id="1.10.357.10">
    <property type="entry name" value="Tetracycline Repressor, domain 2"/>
    <property type="match status" value="1"/>
</dbReference>
<evidence type="ECO:0000256" key="2">
    <source>
        <dbReference type="PROSITE-ProRule" id="PRU00335"/>
    </source>
</evidence>
<dbReference type="SUPFAM" id="SSF46689">
    <property type="entry name" value="Homeodomain-like"/>
    <property type="match status" value="1"/>
</dbReference>
<dbReference type="InterPro" id="IPR001647">
    <property type="entry name" value="HTH_TetR"/>
</dbReference>
<evidence type="ECO:0000313" key="4">
    <source>
        <dbReference type="EMBL" id="TDD14592.1"/>
    </source>
</evidence>